<proteinExistence type="predicted"/>
<evidence type="ECO:0000259" key="2">
    <source>
        <dbReference type="PROSITE" id="PS50021"/>
    </source>
</evidence>
<feature type="compositionally biased region" description="Polar residues" evidence="1">
    <location>
        <begin position="383"/>
        <end position="393"/>
    </location>
</feature>
<name>A0A0L8HFJ8_OCTBM</name>
<evidence type="ECO:0000256" key="1">
    <source>
        <dbReference type="SAM" id="MobiDB-lite"/>
    </source>
</evidence>
<feature type="compositionally biased region" description="Low complexity" evidence="1">
    <location>
        <begin position="407"/>
        <end position="425"/>
    </location>
</feature>
<sequence length="493" mass="56121">MNRLKIPKRVPECGRKSLLTWVNSKLRTNFSDINNLSNGAAYCRLINLIHPGIIAGKKIKLDPSPTGYLSNYKLLQNAFYVLKVDKVIPVEQLIASSQRALLTFTCWIKVFFEINVSLYSDVSNVSSNKLKNNNSDDVKKDVEASVTSDLQSRPEFAKKTKKLESVKDDFSSNDPSIDYFLYQISEDNPPIDSEQVRNQISHLFQDEEEGEFKLESISNVSLREFEALEAMLESSHCTEYSTNSTSYKLDPQKEPSSKMSQKEFSFDEAFNQWFEKELNVKGEGENDAIDKNNEKNVIIKNHVPPIKLFAEPSINSQTYIQDSDTTKYHHNEHSLQDNAIPDFQNNLQQLLEFQRSSPSKLSHHFTDTEPLASPTAEPDVHYSASSSSNTTNMKIDRSDRTLREGLSSSSTKGFFQSSRSSPPSSEGLHQNNFPEKEFHETLNCAVLVSTGIHEDCKLSDNNDYDDRLTECIADEKKYNLLKLEEENEKTLIF</sequence>
<dbReference type="STRING" id="37653.A0A0L8HFJ8"/>
<dbReference type="SUPFAM" id="SSF47576">
    <property type="entry name" value="Calponin-homology domain, CH-domain"/>
    <property type="match status" value="1"/>
</dbReference>
<dbReference type="Gene3D" id="1.10.418.10">
    <property type="entry name" value="Calponin-like domain"/>
    <property type="match status" value="1"/>
</dbReference>
<dbReference type="PANTHER" id="PTHR10623">
    <property type="entry name" value="MICROTUBULE-ASSOCIATED PROTEIN RP/EB FAMILY MEMBER"/>
    <property type="match status" value="1"/>
</dbReference>
<dbReference type="InterPro" id="IPR036872">
    <property type="entry name" value="CH_dom_sf"/>
</dbReference>
<dbReference type="GO" id="GO:0008017">
    <property type="term" value="F:microtubule binding"/>
    <property type="evidence" value="ECO:0007669"/>
    <property type="project" value="InterPro"/>
</dbReference>
<dbReference type="OrthoDB" id="2119228at2759"/>
<organism evidence="3">
    <name type="scientific">Octopus bimaculoides</name>
    <name type="common">California two-spotted octopus</name>
    <dbReference type="NCBI Taxonomy" id="37653"/>
    <lineage>
        <taxon>Eukaryota</taxon>
        <taxon>Metazoa</taxon>
        <taxon>Spiralia</taxon>
        <taxon>Lophotrochozoa</taxon>
        <taxon>Mollusca</taxon>
        <taxon>Cephalopoda</taxon>
        <taxon>Coleoidea</taxon>
        <taxon>Octopodiformes</taxon>
        <taxon>Octopoda</taxon>
        <taxon>Incirrata</taxon>
        <taxon>Octopodidae</taxon>
        <taxon>Octopus</taxon>
    </lineage>
</organism>
<dbReference type="PROSITE" id="PS50021">
    <property type="entry name" value="CH"/>
    <property type="match status" value="1"/>
</dbReference>
<accession>A0A0L8HFJ8</accession>
<dbReference type="AlphaFoldDB" id="A0A0L8HFJ8"/>
<feature type="region of interest" description="Disordered" evidence="1">
    <location>
        <begin position="354"/>
        <end position="431"/>
    </location>
</feature>
<reference evidence="3" key="1">
    <citation type="submission" date="2015-07" db="EMBL/GenBank/DDBJ databases">
        <title>MeaNS - Measles Nucleotide Surveillance Program.</title>
        <authorList>
            <person name="Tran T."/>
            <person name="Druce J."/>
        </authorList>
    </citation>
    <scope>NUCLEOTIDE SEQUENCE</scope>
    <source>
        <strain evidence="3">UCB-OBI-ISO-001</strain>
        <tissue evidence="3">Gonad</tissue>
    </source>
</reference>
<feature type="domain" description="Calponin-homology (CH)" evidence="2">
    <location>
        <begin position="12"/>
        <end position="113"/>
    </location>
</feature>
<protein>
    <recommendedName>
        <fullName evidence="2">Calponin-homology (CH) domain-containing protein</fullName>
    </recommendedName>
</protein>
<gene>
    <name evidence="3" type="ORF">OCBIM_22015862mg</name>
</gene>
<dbReference type="InterPro" id="IPR001715">
    <property type="entry name" value="CH_dom"/>
</dbReference>
<dbReference type="EMBL" id="KQ418297">
    <property type="protein sequence ID" value="KOF87914.1"/>
    <property type="molecule type" value="Genomic_DNA"/>
</dbReference>
<evidence type="ECO:0000313" key="3">
    <source>
        <dbReference type="EMBL" id="KOF87914.1"/>
    </source>
</evidence>
<dbReference type="Pfam" id="PF00307">
    <property type="entry name" value="CH"/>
    <property type="match status" value="1"/>
</dbReference>
<dbReference type="InterPro" id="IPR027328">
    <property type="entry name" value="MAPRE"/>
</dbReference>
<feature type="compositionally biased region" description="Basic and acidic residues" evidence="1">
    <location>
        <begin position="394"/>
        <end position="403"/>
    </location>
</feature>